<name>A0A7J5RRF7_PHOVU</name>
<organism evidence="2 3">
    <name type="scientific">Phocaeicola vulgatus</name>
    <name type="common">Bacteroides vulgatus</name>
    <dbReference type="NCBI Taxonomy" id="821"/>
    <lineage>
        <taxon>Bacteria</taxon>
        <taxon>Pseudomonadati</taxon>
        <taxon>Bacteroidota</taxon>
        <taxon>Bacteroidia</taxon>
        <taxon>Bacteroidales</taxon>
        <taxon>Bacteroidaceae</taxon>
        <taxon>Phocaeicola</taxon>
    </lineage>
</organism>
<keyword evidence="1" id="KW-1133">Transmembrane helix</keyword>
<reference evidence="2 3" key="1">
    <citation type="journal article" date="2019" name="Nat. Med.">
        <title>A library of human gut bacterial isolates paired with longitudinal multiomics data enables mechanistic microbiome research.</title>
        <authorList>
            <person name="Poyet M."/>
            <person name="Groussin M."/>
            <person name="Gibbons S.M."/>
            <person name="Avila-Pacheco J."/>
            <person name="Jiang X."/>
            <person name="Kearney S.M."/>
            <person name="Perrotta A.R."/>
            <person name="Berdy B."/>
            <person name="Zhao S."/>
            <person name="Lieberman T.D."/>
            <person name="Swanson P.K."/>
            <person name="Smith M."/>
            <person name="Roesemann S."/>
            <person name="Alexander J.E."/>
            <person name="Rich S.A."/>
            <person name="Livny J."/>
            <person name="Vlamakis H."/>
            <person name="Clish C."/>
            <person name="Bullock K."/>
            <person name="Deik A."/>
            <person name="Scott J."/>
            <person name="Pierce K.A."/>
            <person name="Xavier R.J."/>
            <person name="Alm E.J."/>
        </authorList>
    </citation>
    <scope>NUCLEOTIDE SEQUENCE [LARGE SCALE GENOMIC DNA]</scope>
    <source>
        <strain evidence="2 3">BIOML-A110</strain>
    </source>
</reference>
<sequence length="531" mass="58304">MKHFCLNCGTELDENSLVCPKCFRCSYLDMLDDKAVNSAIGVLTARQLELNTQWMKYRCGPKGSAGHGYAAEDGNALNDILNGHNVEFSGRDNSEGGPDRIVDGIKIQTKYCASAKYTVSEAFDKKTGLYKYEGQILEVPKDQYLDALREMEIKIKEGKVPGYSDPADANKIIKRGDYTYRQAVNLTKAGNIDSLIFDAKTHSIIALSAFGISFSIKLCLMAVSCRNMEELKDSVKLSFLSGLQTGTITLSSGIMASQLLKTTFGRNFAAATQKVVNNTLNDVYQTDIGKKIIHNLAKNILGKDIYGAAAKNAAKKYASNFFRTNIVTNLSVLVVSSLPDTYFLLSGQISRPQFVKNLVVNTSCVFAGTIGAYIGVALGGSVGGVLGGLIGGLGGNVLSKKIADKIHKDDAEQMYHLINVAFVLLSNDYLIQTEDEFNTAIKCIIADKAIDTDLLRAMYSIGKENGNDWIRVELAYRKLEYYFYLVVRGRKKVKLLDNYKVVLGCIDELGDDIKNNTDNKDDESSNDDKSD</sequence>
<accession>A0A7J5RRF7</accession>
<evidence type="ECO:0000256" key="1">
    <source>
        <dbReference type="SAM" id="Phobius"/>
    </source>
</evidence>
<proteinExistence type="predicted"/>
<dbReference type="AlphaFoldDB" id="A0A7J5RRF7"/>
<dbReference type="Proteomes" id="UP000462922">
    <property type="component" value="Unassembled WGS sequence"/>
</dbReference>
<protein>
    <submittedName>
        <fullName evidence="2">Zinc ribbon domain-containing protein</fullName>
    </submittedName>
</protein>
<keyword evidence="1" id="KW-0812">Transmembrane</keyword>
<comment type="caution">
    <text evidence="2">The sequence shown here is derived from an EMBL/GenBank/DDBJ whole genome shotgun (WGS) entry which is preliminary data.</text>
</comment>
<feature type="transmembrane region" description="Helical" evidence="1">
    <location>
        <begin position="382"/>
        <end position="399"/>
    </location>
</feature>
<evidence type="ECO:0000313" key="2">
    <source>
        <dbReference type="EMBL" id="KAB6570552.1"/>
    </source>
</evidence>
<dbReference type="EMBL" id="WDAX01000042">
    <property type="protein sequence ID" value="KAB6570552.1"/>
    <property type="molecule type" value="Genomic_DNA"/>
</dbReference>
<gene>
    <name evidence="2" type="ORF">GAY76_16075</name>
</gene>
<evidence type="ECO:0000313" key="3">
    <source>
        <dbReference type="Proteomes" id="UP000462922"/>
    </source>
</evidence>
<keyword evidence="1" id="KW-0472">Membrane</keyword>